<evidence type="ECO:0000256" key="3">
    <source>
        <dbReference type="ARBA" id="ARBA00022475"/>
    </source>
</evidence>
<keyword evidence="4 7" id="KW-0812">Transmembrane</keyword>
<dbReference type="Proteomes" id="UP000649617">
    <property type="component" value="Unassembled WGS sequence"/>
</dbReference>
<feature type="transmembrane region" description="Helical" evidence="7">
    <location>
        <begin position="133"/>
        <end position="154"/>
    </location>
</feature>
<dbReference type="GO" id="GO:0044341">
    <property type="term" value="P:sodium-dependent phosphate transport"/>
    <property type="evidence" value="ECO:0007669"/>
    <property type="project" value="InterPro"/>
</dbReference>
<feature type="non-terminal residue" evidence="8">
    <location>
        <position position="1"/>
    </location>
</feature>
<evidence type="ECO:0000256" key="6">
    <source>
        <dbReference type="ARBA" id="ARBA00023136"/>
    </source>
</evidence>
<dbReference type="AlphaFoldDB" id="A0A812TEG8"/>
<proteinExistence type="inferred from homology"/>
<dbReference type="GO" id="GO:0005886">
    <property type="term" value="C:plasma membrane"/>
    <property type="evidence" value="ECO:0007669"/>
    <property type="project" value="UniProtKB-SubCell"/>
</dbReference>
<gene>
    <name evidence="8" type="primary">Slc34a2</name>
    <name evidence="8" type="ORF">SPIL2461_LOCUS13714</name>
</gene>
<protein>
    <submittedName>
        <fullName evidence="8">Slc34a2 protein</fullName>
    </submittedName>
</protein>
<evidence type="ECO:0000313" key="8">
    <source>
        <dbReference type="EMBL" id="CAE7523232.1"/>
    </source>
</evidence>
<feature type="transmembrane region" description="Helical" evidence="7">
    <location>
        <begin position="187"/>
        <end position="205"/>
    </location>
</feature>
<dbReference type="GO" id="GO:0005436">
    <property type="term" value="F:sodium:phosphate symporter activity"/>
    <property type="evidence" value="ECO:0007669"/>
    <property type="project" value="InterPro"/>
</dbReference>
<accession>A0A812TEG8</accession>
<keyword evidence="5 7" id="KW-1133">Transmembrane helix</keyword>
<keyword evidence="3" id="KW-1003">Cell membrane</keyword>
<keyword evidence="9" id="KW-1185">Reference proteome</keyword>
<evidence type="ECO:0000256" key="5">
    <source>
        <dbReference type="ARBA" id="ARBA00022989"/>
    </source>
</evidence>
<dbReference type="PANTHER" id="PTHR10010">
    <property type="entry name" value="SOLUTE CARRIER FAMILY 34 SODIUM PHOSPHATE , MEMBER 2-RELATED"/>
    <property type="match status" value="1"/>
</dbReference>
<comment type="caution">
    <text evidence="8">The sequence shown here is derived from an EMBL/GenBank/DDBJ whole genome shotgun (WGS) entry which is preliminary data.</text>
</comment>
<name>A0A812TEG8_SYMPI</name>
<dbReference type="InterPro" id="IPR003841">
    <property type="entry name" value="Na/Pi_transpt"/>
</dbReference>
<keyword evidence="6 7" id="KW-0472">Membrane</keyword>
<evidence type="ECO:0000256" key="2">
    <source>
        <dbReference type="ARBA" id="ARBA00005808"/>
    </source>
</evidence>
<organism evidence="8 9">
    <name type="scientific">Symbiodinium pilosum</name>
    <name type="common">Dinoflagellate</name>
    <dbReference type="NCBI Taxonomy" id="2952"/>
    <lineage>
        <taxon>Eukaryota</taxon>
        <taxon>Sar</taxon>
        <taxon>Alveolata</taxon>
        <taxon>Dinophyceae</taxon>
        <taxon>Suessiales</taxon>
        <taxon>Symbiodiniaceae</taxon>
        <taxon>Symbiodinium</taxon>
    </lineage>
</organism>
<comment type="similarity">
    <text evidence="2">Belongs to the SLC34A transporter family.</text>
</comment>
<evidence type="ECO:0000256" key="1">
    <source>
        <dbReference type="ARBA" id="ARBA00004651"/>
    </source>
</evidence>
<evidence type="ECO:0000256" key="4">
    <source>
        <dbReference type="ARBA" id="ARBA00022692"/>
    </source>
</evidence>
<dbReference type="PANTHER" id="PTHR10010:SF46">
    <property type="entry name" value="SODIUM-DEPENDENT PHOSPHATE TRANSPORT PROTEIN 2B"/>
    <property type="match status" value="1"/>
</dbReference>
<evidence type="ECO:0000313" key="9">
    <source>
        <dbReference type="Proteomes" id="UP000649617"/>
    </source>
</evidence>
<dbReference type="EMBL" id="CAJNIZ010030373">
    <property type="protein sequence ID" value="CAE7523232.1"/>
    <property type="molecule type" value="Genomic_DNA"/>
</dbReference>
<sequence>MPAGVTGCPADMDCSNYFCISSAMSKNWKKVDKTGYANLQTCSSVFPLTTFDCGSDTCYMEADKFYTQSVEGGTILDEGLFSGIGDVGGGILGLIFSLIIICVTLFCLVKLLHTLVMGSAKKVIMRATNMNDYVSSSVTTSTLTPLCGVGVLPVHKMLPMTLGANIGTTFTSMLAALAVMKPDSLQIAFVHLFFNIIGILIWFPVPFMRKVPIKAACLLGFYASYWRMVPLIYILVTG</sequence>
<dbReference type="Pfam" id="PF02690">
    <property type="entry name" value="Na_Pi_cotrans"/>
    <property type="match status" value="1"/>
</dbReference>
<reference evidence="8" key="1">
    <citation type="submission" date="2021-02" db="EMBL/GenBank/DDBJ databases">
        <authorList>
            <person name="Dougan E. K."/>
            <person name="Rhodes N."/>
            <person name="Thang M."/>
            <person name="Chan C."/>
        </authorList>
    </citation>
    <scope>NUCLEOTIDE SEQUENCE</scope>
</reference>
<feature type="transmembrane region" description="Helical" evidence="7">
    <location>
        <begin position="211"/>
        <end position="236"/>
    </location>
</feature>
<dbReference type="OrthoDB" id="443376at2759"/>
<feature type="transmembrane region" description="Helical" evidence="7">
    <location>
        <begin position="91"/>
        <end position="112"/>
    </location>
</feature>
<comment type="subcellular location">
    <subcellularLocation>
        <location evidence="1">Cell membrane</location>
        <topology evidence="1">Multi-pass membrane protein</topology>
    </subcellularLocation>
</comment>
<evidence type="ECO:0000256" key="7">
    <source>
        <dbReference type="SAM" id="Phobius"/>
    </source>
</evidence>